<organism evidence="2 3">
    <name type="scientific">Ditylenchus dipsaci</name>
    <dbReference type="NCBI Taxonomy" id="166011"/>
    <lineage>
        <taxon>Eukaryota</taxon>
        <taxon>Metazoa</taxon>
        <taxon>Ecdysozoa</taxon>
        <taxon>Nematoda</taxon>
        <taxon>Chromadorea</taxon>
        <taxon>Rhabditida</taxon>
        <taxon>Tylenchina</taxon>
        <taxon>Tylenchomorpha</taxon>
        <taxon>Sphaerularioidea</taxon>
        <taxon>Anguinidae</taxon>
        <taxon>Anguininae</taxon>
        <taxon>Ditylenchus</taxon>
    </lineage>
</organism>
<protein>
    <submittedName>
        <fullName evidence="3">Uncharacterized protein</fullName>
    </submittedName>
</protein>
<accession>A0A915DK72</accession>
<evidence type="ECO:0000313" key="3">
    <source>
        <dbReference type="WBParaSite" id="jg20126"/>
    </source>
</evidence>
<reference evidence="3" key="1">
    <citation type="submission" date="2022-11" db="UniProtKB">
        <authorList>
            <consortium name="WormBaseParasite"/>
        </authorList>
    </citation>
    <scope>IDENTIFICATION</scope>
</reference>
<keyword evidence="2" id="KW-1185">Reference proteome</keyword>
<sequence length="82" mass="9180">MRFYDSRTAAYKCQLCDFESSGDSAMVKIVEHVELIHKEMFGHAMKDPNYVTTVCSNLQSNGRSSSARKRRSSSAVLMAGKQ</sequence>
<feature type="region of interest" description="Disordered" evidence="1">
    <location>
        <begin position="59"/>
        <end position="82"/>
    </location>
</feature>
<evidence type="ECO:0000313" key="2">
    <source>
        <dbReference type="Proteomes" id="UP000887574"/>
    </source>
</evidence>
<evidence type="ECO:0000256" key="1">
    <source>
        <dbReference type="SAM" id="MobiDB-lite"/>
    </source>
</evidence>
<dbReference type="WBParaSite" id="jg20126">
    <property type="protein sequence ID" value="jg20126"/>
    <property type="gene ID" value="jg20126"/>
</dbReference>
<dbReference type="Proteomes" id="UP000887574">
    <property type="component" value="Unplaced"/>
</dbReference>
<proteinExistence type="predicted"/>
<name>A0A915DK72_9BILA</name>
<dbReference type="AlphaFoldDB" id="A0A915DK72"/>